<evidence type="ECO:0000256" key="2">
    <source>
        <dbReference type="SAM" id="Phobius"/>
    </source>
</evidence>
<feature type="region of interest" description="Disordered" evidence="1">
    <location>
        <begin position="1"/>
        <end position="22"/>
    </location>
</feature>
<dbReference type="EMBL" id="MU001502">
    <property type="protein sequence ID" value="KAF2443662.1"/>
    <property type="molecule type" value="Genomic_DNA"/>
</dbReference>
<proteinExistence type="predicted"/>
<evidence type="ECO:0000313" key="4">
    <source>
        <dbReference type="Proteomes" id="UP000799764"/>
    </source>
</evidence>
<gene>
    <name evidence="3" type="ORF">P171DRAFT_486385</name>
</gene>
<protein>
    <submittedName>
        <fullName evidence="3">Uncharacterized protein</fullName>
    </submittedName>
</protein>
<sequence>MPVVPEQVESSPHITSAHENANNGGGKIWTGAMLIPFLMVFLLFASIMIWAWNHRHDPPVKQNTPCGSTAREKPELDGRDARIEAGYHVHGAELDAGLRAELLGCVVGPQPLENSTVAVEMGGDCAYKVLGVNQRACTSNDRYVRLMLVIHLLHSPPPNGLTINRPPVNRPVANRSLANLTSAHDFLQPVSNMLDRFSVLPVAVVPVVLVAALVPVPFPVIVVVVAPPVIVVIAPAVFVFVWGVVMKVLGVARDEDGGGGGVGLEVGGGVGLDVGGRGGEGLVVGREEGLDVGVGGAEGLVVGGNGGEGFEVGGAEGVGLDVGDIGDEGTGNEIGGTDFEDEGTGGTGFEEEIGGMGLVVGNGGTMVGIVVLKTGGEGLTVVRLRVGKLNVGSGIDSVVTGVEDAEGTGMDEDVGVSGLDVGNGGKAVELRMGDEMGGRGLVVGKGGTAVELRTGGEGLTGGMLKDGKLSDGRLSDGKLNDGKLRVGRLIVGSGLDVKNGGARVELRIGDEGLAVGRVSVGKPVELKTGGGGGGRNVNVGIGGRGVIGRVELEIGTVGIPIRVVGNGRDKLGGDIEGSDGRVTFELGSGSVSEGRAVGRGSDGSDNEGSDKDGSGSVGRTVGRVIFGGEGSESRQKWVATTPKLKDEEFRRASSM</sequence>
<name>A0A9P4UC08_9PLEO</name>
<feature type="transmembrane region" description="Helical" evidence="2">
    <location>
        <begin position="220"/>
        <end position="245"/>
    </location>
</feature>
<reference evidence="3" key="1">
    <citation type="journal article" date="2020" name="Stud. Mycol.">
        <title>101 Dothideomycetes genomes: a test case for predicting lifestyles and emergence of pathogens.</title>
        <authorList>
            <person name="Haridas S."/>
            <person name="Albert R."/>
            <person name="Binder M."/>
            <person name="Bloem J."/>
            <person name="Labutti K."/>
            <person name="Salamov A."/>
            <person name="Andreopoulos B."/>
            <person name="Baker S."/>
            <person name="Barry K."/>
            <person name="Bills G."/>
            <person name="Bluhm B."/>
            <person name="Cannon C."/>
            <person name="Castanera R."/>
            <person name="Culley D."/>
            <person name="Daum C."/>
            <person name="Ezra D."/>
            <person name="Gonzalez J."/>
            <person name="Henrissat B."/>
            <person name="Kuo A."/>
            <person name="Liang C."/>
            <person name="Lipzen A."/>
            <person name="Lutzoni F."/>
            <person name="Magnuson J."/>
            <person name="Mondo S."/>
            <person name="Nolan M."/>
            <person name="Ohm R."/>
            <person name="Pangilinan J."/>
            <person name="Park H.-J."/>
            <person name="Ramirez L."/>
            <person name="Alfaro M."/>
            <person name="Sun H."/>
            <person name="Tritt A."/>
            <person name="Yoshinaga Y."/>
            <person name="Zwiers L.-H."/>
            <person name="Turgeon B."/>
            <person name="Goodwin S."/>
            <person name="Spatafora J."/>
            <person name="Crous P."/>
            <person name="Grigoriev I."/>
        </authorList>
    </citation>
    <scope>NUCLEOTIDE SEQUENCE</scope>
    <source>
        <strain evidence="3">CBS 690.94</strain>
    </source>
</reference>
<feature type="region of interest" description="Disordered" evidence="1">
    <location>
        <begin position="319"/>
        <end position="343"/>
    </location>
</feature>
<evidence type="ECO:0000313" key="3">
    <source>
        <dbReference type="EMBL" id="KAF2443662.1"/>
    </source>
</evidence>
<keyword evidence="2" id="KW-0812">Transmembrane</keyword>
<accession>A0A9P4UC08</accession>
<keyword evidence="2" id="KW-1133">Transmembrane helix</keyword>
<dbReference type="OrthoDB" id="3801157at2759"/>
<keyword evidence="4" id="KW-1185">Reference proteome</keyword>
<organism evidence="3 4">
    <name type="scientific">Karstenula rhodostoma CBS 690.94</name>
    <dbReference type="NCBI Taxonomy" id="1392251"/>
    <lineage>
        <taxon>Eukaryota</taxon>
        <taxon>Fungi</taxon>
        <taxon>Dikarya</taxon>
        <taxon>Ascomycota</taxon>
        <taxon>Pezizomycotina</taxon>
        <taxon>Dothideomycetes</taxon>
        <taxon>Pleosporomycetidae</taxon>
        <taxon>Pleosporales</taxon>
        <taxon>Massarineae</taxon>
        <taxon>Didymosphaeriaceae</taxon>
        <taxon>Karstenula</taxon>
    </lineage>
</organism>
<dbReference type="AlphaFoldDB" id="A0A9P4UC08"/>
<feature type="transmembrane region" description="Helical" evidence="2">
    <location>
        <begin position="197"/>
        <end position="214"/>
    </location>
</feature>
<evidence type="ECO:0000256" key="1">
    <source>
        <dbReference type="SAM" id="MobiDB-lite"/>
    </source>
</evidence>
<feature type="region of interest" description="Disordered" evidence="1">
    <location>
        <begin position="586"/>
        <end position="639"/>
    </location>
</feature>
<dbReference type="Proteomes" id="UP000799764">
    <property type="component" value="Unassembled WGS sequence"/>
</dbReference>
<comment type="caution">
    <text evidence="3">The sequence shown here is derived from an EMBL/GenBank/DDBJ whole genome shotgun (WGS) entry which is preliminary data.</text>
</comment>
<feature type="compositionally biased region" description="Polar residues" evidence="1">
    <location>
        <begin position="8"/>
        <end position="22"/>
    </location>
</feature>
<feature type="transmembrane region" description="Helical" evidence="2">
    <location>
        <begin position="28"/>
        <end position="52"/>
    </location>
</feature>
<keyword evidence="2" id="KW-0472">Membrane</keyword>